<keyword evidence="3" id="KW-1185">Reference proteome</keyword>
<dbReference type="InterPro" id="IPR036426">
    <property type="entry name" value="Bulb-type_lectin_dom_sf"/>
</dbReference>
<accession>A0A1H7UUV4</accession>
<evidence type="ECO:0000313" key="3">
    <source>
        <dbReference type="Proteomes" id="UP000199421"/>
    </source>
</evidence>
<feature type="domain" description="Bulb-type lectin" evidence="1">
    <location>
        <begin position="204"/>
        <end position="330"/>
    </location>
</feature>
<dbReference type="EMBL" id="FOAF01000006">
    <property type="protein sequence ID" value="SEM00721.1"/>
    <property type="molecule type" value="Genomic_DNA"/>
</dbReference>
<proteinExistence type="predicted"/>
<dbReference type="SUPFAM" id="SSF51110">
    <property type="entry name" value="alpha-D-mannose-specific plant lectins"/>
    <property type="match status" value="1"/>
</dbReference>
<sequence length="348" mass="40025">MAKRTSIRQSLRKEMRMKINFLTSALLSFFLLLCSVCSAYPLLIHAAIDGVPLIDGVLSTEIPVHNTEKTYTLRFTFSSWDHGNAREAVYYYVRLRFRDGSTKSATDQYHIPTSAFKNTYVDGAITFKVPKDMWDGQVEFVYESSSGPLDNRQVYNYFRPFPTQKWQYPTPPAERAIPQVWENIKLDVIYNLSTTTDYYVQKAIRTSNVKPVIVQGQAIYSQNLEYMLEFQNDGNLVLYRRADRGAIWAANHAWVGNMRYPGELWFYETGELAIVRKLPDRDQKLWVSGSYVDPNSPNGNLAKWAQILVQNDGNVVMYAGYNKETTNVLPFRTQTGGGHRSPHYGFLR</sequence>
<protein>
    <recommendedName>
        <fullName evidence="1">Bulb-type lectin domain-containing protein</fullName>
    </recommendedName>
</protein>
<dbReference type="AlphaFoldDB" id="A0A1H7UUV4"/>
<dbReference type="Proteomes" id="UP000199421">
    <property type="component" value="Unassembled WGS sequence"/>
</dbReference>
<reference evidence="3" key="1">
    <citation type="submission" date="2016-10" db="EMBL/GenBank/DDBJ databases">
        <authorList>
            <person name="Varghese N."/>
            <person name="Submissions S."/>
        </authorList>
    </citation>
    <scope>NUCLEOTIDE SEQUENCE [LARGE SCALE GENOMIC DNA]</scope>
    <source>
        <strain evidence="3">DSM 18733</strain>
    </source>
</reference>
<dbReference type="InterPro" id="IPR001480">
    <property type="entry name" value="Bulb-type_lectin_dom"/>
</dbReference>
<dbReference type="PROSITE" id="PS50927">
    <property type="entry name" value="BULB_LECTIN"/>
    <property type="match status" value="1"/>
</dbReference>
<name>A0A1H7UUV4_OLID1</name>
<dbReference type="Gene3D" id="2.90.10.30">
    <property type="match status" value="1"/>
</dbReference>
<gene>
    <name evidence="2" type="ORF">SAMN05661044_03957</name>
</gene>
<evidence type="ECO:0000259" key="1">
    <source>
        <dbReference type="PROSITE" id="PS50927"/>
    </source>
</evidence>
<dbReference type="STRING" id="407022.SAMN05661044_03957"/>
<organism evidence="2 3">
    <name type="scientific">Olivibacter domesticus</name>
    <name type="common">Pseudosphingobacterium domesticum</name>
    <dbReference type="NCBI Taxonomy" id="407022"/>
    <lineage>
        <taxon>Bacteria</taxon>
        <taxon>Pseudomonadati</taxon>
        <taxon>Bacteroidota</taxon>
        <taxon>Sphingobacteriia</taxon>
        <taxon>Sphingobacteriales</taxon>
        <taxon>Sphingobacteriaceae</taxon>
        <taxon>Olivibacter</taxon>
    </lineage>
</organism>
<evidence type="ECO:0000313" key="2">
    <source>
        <dbReference type="EMBL" id="SEM00721.1"/>
    </source>
</evidence>